<dbReference type="InterPro" id="IPR058625">
    <property type="entry name" value="MdtA-like_BSH"/>
</dbReference>
<evidence type="ECO:0000313" key="8">
    <source>
        <dbReference type="EMBL" id="SHG88507.1"/>
    </source>
</evidence>
<dbReference type="InterPro" id="IPR006143">
    <property type="entry name" value="RND_pump_MFP"/>
</dbReference>
<organism evidence="8 9">
    <name type="scientific">Ferrimonas marina</name>
    <dbReference type="NCBI Taxonomy" id="299255"/>
    <lineage>
        <taxon>Bacteria</taxon>
        <taxon>Pseudomonadati</taxon>
        <taxon>Pseudomonadota</taxon>
        <taxon>Gammaproteobacteria</taxon>
        <taxon>Alteromonadales</taxon>
        <taxon>Ferrimonadaceae</taxon>
        <taxon>Ferrimonas</taxon>
    </lineage>
</organism>
<dbReference type="AlphaFoldDB" id="A0A1M5NGA9"/>
<reference evidence="8 9" key="1">
    <citation type="submission" date="2016-11" db="EMBL/GenBank/DDBJ databases">
        <authorList>
            <person name="Jaros S."/>
            <person name="Januszkiewicz K."/>
            <person name="Wedrychowicz H."/>
        </authorList>
    </citation>
    <scope>NUCLEOTIDE SEQUENCE [LARGE SCALE GENOMIC DNA]</scope>
    <source>
        <strain evidence="8 9">DSM 16917</strain>
    </source>
</reference>
<dbReference type="Proteomes" id="UP000184268">
    <property type="component" value="Unassembled WGS sequence"/>
</dbReference>
<name>A0A1M5NGA9_9GAMM</name>
<dbReference type="EMBL" id="FQXG01000001">
    <property type="protein sequence ID" value="SHG88507.1"/>
    <property type="molecule type" value="Genomic_DNA"/>
</dbReference>
<dbReference type="Pfam" id="PF25917">
    <property type="entry name" value="BSH_RND"/>
    <property type="match status" value="1"/>
</dbReference>
<evidence type="ECO:0000259" key="7">
    <source>
        <dbReference type="Pfam" id="PF25967"/>
    </source>
</evidence>
<keyword evidence="5" id="KW-0732">Signal</keyword>
<dbReference type="GO" id="GO:0015562">
    <property type="term" value="F:efflux transmembrane transporter activity"/>
    <property type="evidence" value="ECO:0007669"/>
    <property type="project" value="TreeGrafter"/>
</dbReference>
<dbReference type="GO" id="GO:1990281">
    <property type="term" value="C:efflux pump complex"/>
    <property type="evidence" value="ECO:0007669"/>
    <property type="project" value="TreeGrafter"/>
</dbReference>
<keyword evidence="3" id="KW-0813">Transport</keyword>
<evidence type="ECO:0000259" key="6">
    <source>
        <dbReference type="Pfam" id="PF25917"/>
    </source>
</evidence>
<comment type="subcellular location">
    <subcellularLocation>
        <location evidence="1">Cell envelope</location>
    </subcellularLocation>
</comment>
<gene>
    <name evidence="8" type="ORF">SAMN02745129_1041</name>
</gene>
<dbReference type="Gene3D" id="2.40.420.20">
    <property type="match status" value="1"/>
</dbReference>
<dbReference type="OrthoDB" id="2110899at2"/>
<dbReference type="PANTHER" id="PTHR30469">
    <property type="entry name" value="MULTIDRUG RESISTANCE PROTEIN MDTA"/>
    <property type="match status" value="1"/>
</dbReference>
<feature type="chain" id="PRO_5012612597" evidence="5">
    <location>
        <begin position="25"/>
        <end position="348"/>
    </location>
</feature>
<feature type="signal peptide" evidence="5">
    <location>
        <begin position="1"/>
        <end position="24"/>
    </location>
</feature>
<dbReference type="PANTHER" id="PTHR30469:SF20">
    <property type="entry name" value="EFFLUX RND TRANSPORTER PERIPLASMIC ADAPTOR SUBUNIT"/>
    <property type="match status" value="1"/>
</dbReference>
<dbReference type="Pfam" id="PF25967">
    <property type="entry name" value="RND-MFP_C"/>
    <property type="match status" value="1"/>
</dbReference>
<feature type="domain" description="Multidrug resistance protein MdtA-like C-terminal permuted SH3" evidence="7">
    <location>
        <begin position="275"/>
        <end position="333"/>
    </location>
</feature>
<evidence type="ECO:0000256" key="1">
    <source>
        <dbReference type="ARBA" id="ARBA00004196"/>
    </source>
</evidence>
<dbReference type="PROSITE" id="PS51257">
    <property type="entry name" value="PROKAR_LIPOPROTEIN"/>
    <property type="match status" value="1"/>
</dbReference>
<comment type="similarity">
    <text evidence="2">Belongs to the membrane fusion protein (MFP) (TC 8.A.1) family.</text>
</comment>
<protein>
    <submittedName>
        <fullName evidence="8">RND family efflux transporter, MFP subunit</fullName>
    </submittedName>
</protein>
<sequence length="348" mass="37035">MKLTPVTCALALTLPSLLMGCSEAPQLTQSQAPIRPALVETVNAEVSASHQFYGAVRAAHRADLAFQTGGRLIAVKVDKGDRVVAGQVLAQLDAKEVELALASAQAELNRIRADYQRALAIFEKSQAISLADLETISTKLELAGLRVMEAQRAVKDTTLTAPFDGIIGDRLVDNHTQVPANQTAFVIHDLEQLEVAIDVPDRIVAAGGYQVNGVAEINALPGRQFDVAMTSYSTTANEASPTYQVIFSFSGLDDAVVLPGMAAKVIPFADDSQKAVTVPLTALVPDNLGSHFVWVVDSDNTVHQRNVQVGEISHNRVVVSPLDNGERVVTAGVSALAEGQTIQPTEQI</sequence>
<keyword evidence="4" id="KW-0175">Coiled coil</keyword>
<evidence type="ECO:0000313" key="9">
    <source>
        <dbReference type="Proteomes" id="UP000184268"/>
    </source>
</evidence>
<dbReference type="Gene3D" id="1.10.287.470">
    <property type="entry name" value="Helix hairpin bin"/>
    <property type="match status" value="1"/>
</dbReference>
<dbReference type="Gene3D" id="2.40.30.170">
    <property type="match status" value="1"/>
</dbReference>
<feature type="coiled-coil region" evidence="4">
    <location>
        <begin position="94"/>
        <end position="121"/>
    </location>
</feature>
<dbReference type="InterPro" id="IPR058627">
    <property type="entry name" value="MdtA-like_C"/>
</dbReference>
<proteinExistence type="inferred from homology"/>
<dbReference type="RefSeq" id="WP_073325521.1">
    <property type="nucleotide sequence ID" value="NZ_FQXG01000001.1"/>
</dbReference>
<evidence type="ECO:0000256" key="3">
    <source>
        <dbReference type="ARBA" id="ARBA00022448"/>
    </source>
</evidence>
<dbReference type="STRING" id="299255.SAMN02745129_1041"/>
<accession>A0A1M5NGA9</accession>
<keyword evidence="9" id="KW-1185">Reference proteome</keyword>
<dbReference type="NCBIfam" id="TIGR01730">
    <property type="entry name" value="RND_mfp"/>
    <property type="match status" value="1"/>
</dbReference>
<evidence type="ECO:0000256" key="4">
    <source>
        <dbReference type="SAM" id="Coils"/>
    </source>
</evidence>
<feature type="domain" description="Multidrug resistance protein MdtA-like barrel-sandwich hybrid" evidence="6">
    <location>
        <begin position="62"/>
        <end position="187"/>
    </location>
</feature>
<dbReference type="SUPFAM" id="SSF111369">
    <property type="entry name" value="HlyD-like secretion proteins"/>
    <property type="match status" value="1"/>
</dbReference>
<evidence type="ECO:0000256" key="2">
    <source>
        <dbReference type="ARBA" id="ARBA00009477"/>
    </source>
</evidence>
<dbReference type="Gene3D" id="2.40.50.100">
    <property type="match status" value="1"/>
</dbReference>
<evidence type="ECO:0000256" key="5">
    <source>
        <dbReference type="SAM" id="SignalP"/>
    </source>
</evidence>